<dbReference type="GO" id="GO:0005634">
    <property type="term" value="C:nucleus"/>
    <property type="evidence" value="ECO:0007669"/>
    <property type="project" value="UniProtKB-SubCell"/>
</dbReference>
<keyword evidence="2" id="KW-0805">Transcription regulation</keyword>
<dbReference type="AlphaFoldDB" id="A0A9Q0R096"/>
<evidence type="ECO:0000256" key="4">
    <source>
        <dbReference type="ARBA" id="ARBA00023163"/>
    </source>
</evidence>
<protein>
    <recommendedName>
        <fullName evidence="7">WRKY domain-containing protein</fullName>
    </recommendedName>
</protein>
<feature type="region of interest" description="Disordered" evidence="6">
    <location>
        <begin position="310"/>
        <end position="339"/>
    </location>
</feature>
<dbReference type="GO" id="GO:0003700">
    <property type="term" value="F:DNA-binding transcription factor activity"/>
    <property type="evidence" value="ECO:0007669"/>
    <property type="project" value="InterPro"/>
</dbReference>
<dbReference type="Proteomes" id="UP001141806">
    <property type="component" value="Unassembled WGS sequence"/>
</dbReference>
<dbReference type="SMART" id="SM00774">
    <property type="entry name" value="WRKY"/>
    <property type="match status" value="2"/>
</dbReference>
<comment type="caution">
    <text evidence="8">The sequence shown here is derived from an EMBL/GenBank/DDBJ whole genome shotgun (WGS) entry which is preliminary data.</text>
</comment>
<evidence type="ECO:0000256" key="6">
    <source>
        <dbReference type="SAM" id="MobiDB-lite"/>
    </source>
</evidence>
<evidence type="ECO:0000256" key="1">
    <source>
        <dbReference type="ARBA" id="ARBA00004123"/>
    </source>
</evidence>
<reference evidence="8" key="1">
    <citation type="journal article" date="2023" name="Plant J.">
        <title>The genome of the king protea, Protea cynaroides.</title>
        <authorList>
            <person name="Chang J."/>
            <person name="Duong T.A."/>
            <person name="Schoeman C."/>
            <person name="Ma X."/>
            <person name="Roodt D."/>
            <person name="Barker N."/>
            <person name="Li Z."/>
            <person name="Van de Peer Y."/>
            <person name="Mizrachi E."/>
        </authorList>
    </citation>
    <scope>NUCLEOTIDE SEQUENCE</scope>
    <source>
        <tissue evidence="8">Young leaves</tissue>
    </source>
</reference>
<feature type="domain" description="WRKY" evidence="7">
    <location>
        <begin position="208"/>
        <end position="244"/>
    </location>
</feature>
<comment type="subcellular location">
    <subcellularLocation>
        <location evidence="1">Nucleus</location>
    </subcellularLocation>
</comment>
<evidence type="ECO:0000256" key="5">
    <source>
        <dbReference type="ARBA" id="ARBA00023242"/>
    </source>
</evidence>
<dbReference type="InterPro" id="IPR044810">
    <property type="entry name" value="WRKY_plant"/>
</dbReference>
<keyword evidence="9" id="KW-1185">Reference proteome</keyword>
<proteinExistence type="predicted"/>
<evidence type="ECO:0000256" key="3">
    <source>
        <dbReference type="ARBA" id="ARBA00023125"/>
    </source>
</evidence>
<dbReference type="InterPro" id="IPR003657">
    <property type="entry name" value="WRKY_dom"/>
</dbReference>
<dbReference type="Gene3D" id="2.20.25.80">
    <property type="entry name" value="WRKY domain"/>
    <property type="match status" value="2"/>
</dbReference>
<evidence type="ECO:0000313" key="8">
    <source>
        <dbReference type="EMBL" id="KAJ4978625.1"/>
    </source>
</evidence>
<dbReference type="SUPFAM" id="SSF118290">
    <property type="entry name" value="WRKY DNA-binding domain"/>
    <property type="match status" value="2"/>
</dbReference>
<feature type="domain" description="WRKY" evidence="7">
    <location>
        <begin position="80"/>
        <end position="117"/>
    </location>
</feature>
<dbReference type="InterPro" id="IPR036576">
    <property type="entry name" value="WRKY_dom_sf"/>
</dbReference>
<dbReference type="OrthoDB" id="2021064at2759"/>
<keyword evidence="5" id="KW-0539">Nucleus</keyword>
<feature type="compositionally biased region" description="Low complexity" evidence="6">
    <location>
        <begin position="312"/>
        <end position="326"/>
    </location>
</feature>
<evidence type="ECO:0000259" key="7">
    <source>
        <dbReference type="PROSITE" id="PS50811"/>
    </source>
</evidence>
<gene>
    <name evidence="8" type="ORF">NE237_009405</name>
</gene>
<dbReference type="GO" id="GO:0043565">
    <property type="term" value="F:sequence-specific DNA binding"/>
    <property type="evidence" value="ECO:0007669"/>
    <property type="project" value="InterPro"/>
</dbReference>
<organism evidence="8 9">
    <name type="scientific">Protea cynaroides</name>
    <dbReference type="NCBI Taxonomy" id="273540"/>
    <lineage>
        <taxon>Eukaryota</taxon>
        <taxon>Viridiplantae</taxon>
        <taxon>Streptophyta</taxon>
        <taxon>Embryophyta</taxon>
        <taxon>Tracheophyta</taxon>
        <taxon>Spermatophyta</taxon>
        <taxon>Magnoliopsida</taxon>
        <taxon>Proteales</taxon>
        <taxon>Proteaceae</taxon>
        <taxon>Protea</taxon>
    </lineage>
</organism>
<evidence type="ECO:0000256" key="2">
    <source>
        <dbReference type="ARBA" id="ARBA00023015"/>
    </source>
</evidence>
<evidence type="ECO:0000313" key="9">
    <source>
        <dbReference type="Proteomes" id="UP001141806"/>
    </source>
</evidence>
<dbReference type="PANTHER" id="PTHR31282">
    <property type="entry name" value="WRKY TRANSCRIPTION FACTOR 21-RELATED"/>
    <property type="match status" value="1"/>
</dbReference>
<dbReference type="Pfam" id="PF03106">
    <property type="entry name" value="WRKY"/>
    <property type="match status" value="2"/>
</dbReference>
<sequence>MVRERERERERESSPLVGNLSSISEKVAKEIFRGHGYADQLQIVLGELTRLGHVSAIAEDLVTKISRSFTDALSLLSSNKSYFRCAYRFDQGCEAAKQVQRTKDNPAKFEIKYIGHHTCQDVLKSSLVVTDQFIAEEGYLLNFKSKTLPKQDPPLFSSFSSIKQAEYNLSSSKYLPPPDLTKFKSSIVTPVLLPSTSQSNHGYYVSGSYFRCAYRFDQGCEAAKQVQRTEDNPAKFEIKYIGHHTCQDVLKSSFVVTDHFTAEEGYLLNFESKTLPKQDPPLFSSFSSIKQAEYNQSSSEYLPPPDLTKFKSSIATPAPSPSTSQSDHGYDVSGHTTSSSSNFDMDLELLDYVYLNNVFSFNDEELPNT</sequence>
<dbReference type="EMBL" id="JAMYWD010000002">
    <property type="protein sequence ID" value="KAJ4978625.1"/>
    <property type="molecule type" value="Genomic_DNA"/>
</dbReference>
<accession>A0A9Q0R096</accession>
<dbReference type="PROSITE" id="PS50811">
    <property type="entry name" value="WRKY"/>
    <property type="match status" value="2"/>
</dbReference>
<keyword evidence="4" id="KW-0804">Transcription</keyword>
<keyword evidence="3" id="KW-0238">DNA-binding</keyword>
<name>A0A9Q0R096_9MAGN</name>